<accession>A0ABV3JPQ4</accession>
<dbReference type="Gene3D" id="3.20.20.80">
    <property type="entry name" value="Glycosidases"/>
    <property type="match status" value="1"/>
</dbReference>
<dbReference type="GO" id="GO:0016787">
    <property type="term" value="F:hydrolase activity"/>
    <property type="evidence" value="ECO:0007669"/>
    <property type="project" value="UniProtKB-KW"/>
</dbReference>
<evidence type="ECO:0000313" key="4">
    <source>
        <dbReference type="Proteomes" id="UP001552594"/>
    </source>
</evidence>
<feature type="chain" id="PRO_5045729329" evidence="1">
    <location>
        <begin position="25"/>
        <end position="369"/>
    </location>
</feature>
<dbReference type="InterPro" id="IPR017853">
    <property type="entry name" value="GH"/>
</dbReference>
<keyword evidence="3" id="KW-0378">Hydrolase</keyword>
<evidence type="ECO:0000259" key="2">
    <source>
        <dbReference type="PROSITE" id="PS51910"/>
    </source>
</evidence>
<dbReference type="InterPro" id="IPR001223">
    <property type="entry name" value="Glyco_hydro18_cat"/>
</dbReference>
<dbReference type="SUPFAM" id="SSF51445">
    <property type="entry name" value="(Trans)glycosidases"/>
    <property type="match status" value="1"/>
</dbReference>
<dbReference type="PANTHER" id="PTHR46066">
    <property type="entry name" value="CHITINASE DOMAIN-CONTAINING PROTEIN 1 FAMILY MEMBER"/>
    <property type="match status" value="1"/>
</dbReference>
<organism evidence="3 4">
    <name type="scientific">Streptomyces orinoci</name>
    <name type="common">Streptoverticillium orinoci</name>
    <dbReference type="NCBI Taxonomy" id="67339"/>
    <lineage>
        <taxon>Bacteria</taxon>
        <taxon>Bacillati</taxon>
        <taxon>Actinomycetota</taxon>
        <taxon>Actinomycetes</taxon>
        <taxon>Kitasatosporales</taxon>
        <taxon>Streptomycetaceae</taxon>
        <taxon>Streptomyces</taxon>
    </lineage>
</organism>
<gene>
    <name evidence="3" type="ORF">AB0L16_00145</name>
</gene>
<dbReference type="Gene3D" id="3.10.50.10">
    <property type="match status" value="1"/>
</dbReference>
<dbReference type="PROSITE" id="PS51910">
    <property type="entry name" value="GH18_2"/>
    <property type="match status" value="1"/>
</dbReference>
<proteinExistence type="predicted"/>
<keyword evidence="4" id="KW-1185">Reference proteome</keyword>
<evidence type="ECO:0000256" key="1">
    <source>
        <dbReference type="SAM" id="SignalP"/>
    </source>
</evidence>
<feature type="signal peptide" evidence="1">
    <location>
        <begin position="1"/>
        <end position="24"/>
    </location>
</feature>
<feature type="domain" description="GH18" evidence="2">
    <location>
        <begin position="55"/>
        <end position="369"/>
    </location>
</feature>
<dbReference type="EMBL" id="JBFAUK010000001">
    <property type="protein sequence ID" value="MEV5504881.1"/>
    <property type="molecule type" value="Genomic_DNA"/>
</dbReference>
<reference evidence="3 4" key="1">
    <citation type="submission" date="2024-06" db="EMBL/GenBank/DDBJ databases">
        <title>The Natural Products Discovery Center: Release of the First 8490 Sequenced Strains for Exploring Actinobacteria Biosynthetic Diversity.</title>
        <authorList>
            <person name="Kalkreuter E."/>
            <person name="Kautsar S.A."/>
            <person name="Yang D."/>
            <person name="Bader C.D."/>
            <person name="Teijaro C.N."/>
            <person name="Fluegel L."/>
            <person name="Davis C.M."/>
            <person name="Simpson J.R."/>
            <person name="Lauterbach L."/>
            <person name="Steele A.D."/>
            <person name="Gui C."/>
            <person name="Meng S."/>
            <person name="Li G."/>
            <person name="Viehrig K."/>
            <person name="Ye F."/>
            <person name="Su P."/>
            <person name="Kiefer A.F."/>
            <person name="Nichols A."/>
            <person name="Cepeda A.J."/>
            <person name="Yan W."/>
            <person name="Fan B."/>
            <person name="Jiang Y."/>
            <person name="Adhikari A."/>
            <person name="Zheng C.-J."/>
            <person name="Schuster L."/>
            <person name="Cowan T.M."/>
            <person name="Smanski M.J."/>
            <person name="Chevrette M.G."/>
            <person name="De Carvalho L.P.S."/>
            <person name="Shen B."/>
        </authorList>
    </citation>
    <scope>NUCLEOTIDE SEQUENCE [LARGE SCALE GENOMIC DNA]</scope>
    <source>
        <strain evidence="3 4">NPDC052347</strain>
    </source>
</reference>
<dbReference type="RefSeq" id="WP_161968708.1">
    <property type="nucleotide sequence ID" value="NZ_JBFAUK010000001.1"/>
</dbReference>
<keyword evidence="1" id="KW-0732">Signal</keyword>
<dbReference type="Proteomes" id="UP001552594">
    <property type="component" value="Unassembled WGS sequence"/>
</dbReference>
<dbReference type="InterPro" id="IPR029070">
    <property type="entry name" value="Chitinase_insertion_sf"/>
</dbReference>
<sequence>MPRIRRALSAAAIALAMTAGLVSCGHGHDSPAARRSPRSPAVPALQAWVHPGSAGDPVCSAPAEYRDGRLRKGTLKAEYWEVDLHGELALQSAGELPCNGFSEANAAEVKRNSAYQYTTVSAMDHGAVAALVNDPARRTRAAGRLTDLAKRIGFTGVDIDFEDFWSWSARDERGFEAFLAELARGLHSAGLRLQVDAPAQLHDGDSPFSFKGALGAGADQLVVMAYGRVFASSGDERCLAIAPDDWVRDAVRYARSQVPDPERLVIGLPSYGVSAPDPCDPKRVQDSQPLTVTRRRPGYSEDPEVIRRRRDPGSGEVRWVDQGTLYDYADQTTMDARLALLTRLGVRHVSVWVLGGGNPWFSAKALSGG</sequence>
<dbReference type="PANTHER" id="PTHR46066:SF2">
    <property type="entry name" value="CHITINASE DOMAIN-CONTAINING PROTEIN 1"/>
    <property type="match status" value="1"/>
</dbReference>
<protein>
    <submittedName>
        <fullName evidence="3">Glycosyl hydrolase family 18 protein</fullName>
    </submittedName>
</protein>
<dbReference type="PROSITE" id="PS51257">
    <property type="entry name" value="PROKAR_LIPOPROTEIN"/>
    <property type="match status" value="1"/>
</dbReference>
<comment type="caution">
    <text evidence="3">The sequence shown here is derived from an EMBL/GenBank/DDBJ whole genome shotgun (WGS) entry which is preliminary data.</text>
</comment>
<name>A0ABV3JPQ4_STRON</name>
<dbReference type="Pfam" id="PF00704">
    <property type="entry name" value="Glyco_hydro_18"/>
    <property type="match status" value="1"/>
</dbReference>
<evidence type="ECO:0000313" key="3">
    <source>
        <dbReference type="EMBL" id="MEV5504881.1"/>
    </source>
</evidence>